<reference evidence="1 3" key="1">
    <citation type="submission" date="2014-07" db="EMBL/GenBank/DDBJ databases">
        <title>Complete genome sequence of a moderately halophilic bacterium Terribacillus aidingensis MP602, isolated from Cryptomeria fortunei in Tianmu mountain in China.</title>
        <authorList>
            <person name="Wang Y."/>
            <person name="Lu P."/>
            <person name="Zhang L."/>
        </authorList>
    </citation>
    <scope>NUCLEOTIDE SEQUENCE [LARGE SCALE GENOMIC DNA]</scope>
    <source>
        <strain evidence="1 3">MP602</strain>
    </source>
</reference>
<gene>
    <name evidence="1" type="ORF">GZ22_11120</name>
    <name evidence="2" type="ORF">SAMN04489762_0013</name>
</gene>
<dbReference type="AlphaFoldDB" id="A0A075LRQ1"/>
<dbReference type="OrthoDB" id="2968867at2"/>
<dbReference type="GeneID" id="34220263"/>
<accession>A0A075LRQ1</accession>
<evidence type="ECO:0000313" key="3">
    <source>
        <dbReference type="Proteomes" id="UP000027980"/>
    </source>
</evidence>
<dbReference type="InterPro" id="IPR025547">
    <property type="entry name" value="YtzH"/>
</dbReference>
<dbReference type="Proteomes" id="UP000199735">
    <property type="component" value="Unassembled WGS sequence"/>
</dbReference>
<organism evidence="1 3">
    <name type="scientific">Terribacillus saccharophilus</name>
    <dbReference type="NCBI Taxonomy" id="361277"/>
    <lineage>
        <taxon>Bacteria</taxon>
        <taxon>Bacillati</taxon>
        <taxon>Bacillota</taxon>
        <taxon>Bacilli</taxon>
        <taxon>Bacillales</taxon>
        <taxon>Bacillaceae</taxon>
        <taxon>Terribacillus</taxon>
    </lineage>
</organism>
<evidence type="ECO:0000313" key="1">
    <source>
        <dbReference type="EMBL" id="AIF67143.1"/>
    </source>
</evidence>
<dbReference type="Pfam" id="PF14165">
    <property type="entry name" value="YtzH"/>
    <property type="match status" value="1"/>
</dbReference>
<protein>
    <submittedName>
        <fullName evidence="2">YtzH-like protein</fullName>
    </submittedName>
</protein>
<dbReference type="HOGENOM" id="CLU_184238_0_0_9"/>
<dbReference type="RefSeq" id="WP_038562339.1">
    <property type="nucleotide sequence ID" value="NZ_CP008876.1"/>
</dbReference>
<dbReference type="EMBL" id="CP008876">
    <property type="protein sequence ID" value="AIF67143.1"/>
    <property type="molecule type" value="Genomic_DNA"/>
</dbReference>
<dbReference type="KEGG" id="tap:GZ22_11120"/>
<proteinExistence type="predicted"/>
<evidence type="ECO:0000313" key="4">
    <source>
        <dbReference type="Proteomes" id="UP000199735"/>
    </source>
</evidence>
<dbReference type="EMBL" id="FOCD01000001">
    <property type="protein sequence ID" value="SEM42313.1"/>
    <property type="molecule type" value="Genomic_DNA"/>
</dbReference>
<evidence type="ECO:0000313" key="2">
    <source>
        <dbReference type="EMBL" id="SEM42313.1"/>
    </source>
</evidence>
<name>A0A075LRQ1_9BACI</name>
<dbReference type="Proteomes" id="UP000027980">
    <property type="component" value="Chromosome"/>
</dbReference>
<reference evidence="2 4" key="2">
    <citation type="submission" date="2016-10" db="EMBL/GenBank/DDBJ databases">
        <authorList>
            <person name="Varghese N."/>
            <person name="Submissions S."/>
        </authorList>
    </citation>
    <scope>NUCLEOTIDE SEQUENCE [LARGE SCALE GENOMIC DNA]</scope>
    <source>
        <strain evidence="2 4">DSM 21619</strain>
    </source>
</reference>
<accession>A0AAX2E884</accession>
<sequence>MSLSVENQLSLLRDILSEHCESCCGSKSECEQISRLARSILSNKSTDQQELLALLPGIHSYSSAGEKAADINAHITSNREQLEDWVETINSFQG</sequence>